<name>A0A1H1I8J1_9BURK</name>
<dbReference type="Proteomes" id="UP000183487">
    <property type="component" value="Unassembled WGS sequence"/>
</dbReference>
<organism evidence="1 2">
    <name type="scientific">Paraburkholderia fungorum</name>
    <dbReference type="NCBI Taxonomy" id="134537"/>
    <lineage>
        <taxon>Bacteria</taxon>
        <taxon>Pseudomonadati</taxon>
        <taxon>Pseudomonadota</taxon>
        <taxon>Betaproteobacteria</taxon>
        <taxon>Burkholderiales</taxon>
        <taxon>Burkholderiaceae</taxon>
        <taxon>Paraburkholderia</taxon>
    </lineage>
</organism>
<accession>A0A1H1I8J1</accession>
<reference evidence="2" key="1">
    <citation type="submission" date="2016-10" db="EMBL/GenBank/DDBJ databases">
        <authorList>
            <person name="Varghese N."/>
        </authorList>
    </citation>
    <scope>NUCLEOTIDE SEQUENCE [LARGE SCALE GENOMIC DNA]</scope>
    <source>
        <strain evidence="2">GAS106B</strain>
    </source>
</reference>
<dbReference type="EMBL" id="FNKP01000002">
    <property type="protein sequence ID" value="SDR34011.1"/>
    <property type="molecule type" value="Genomic_DNA"/>
</dbReference>
<proteinExistence type="predicted"/>
<evidence type="ECO:0000313" key="2">
    <source>
        <dbReference type="Proteomes" id="UP000183487"/>
    </source>
</evidence>
<gene>
    <name evidence="1" type="ORF">SAMN05443245_4822</name>
</gene>
<dbReference type="AlphaFoldDB" id="A0A1H1I8J1"/>
<sequence length="53" mass="6007">MMAPRICTENRPCRFADSFAFCEPLSDGFPVKHGSFLLETLARRSEEKAWGLS</sequence>
<keyword evidence="2" id="KW-1185">Reference proteome</keyword>
<protein>
    <submittedName>
        <fullName evidence="1">Uncharacterized protein</fullName>
    </submittedName>
</protein>
<evidence type="ECO:0000313" key="1">
    <source>
        <dbReference type="EMBL" id="SDR34011.1"/>
    </source>
</evidence>